<keyword evidence="1" id="KW-0472">Membrane</keyword>
<comment type="caution">
    <text evidence="2">The sequence shown here is derived from an EMBL/GenBank/DDBJ whole genome shotgun (WGS) entry which is preliminary data.</text>
</comment>
<accession>A0A4V2S2H1</accession>
<evidence type="ECO:0000313" key="3">
    <source>
        <dbReference type="Proteomes" id="UP000294862"/>
    </source>
</evidence>
<feature type="transmembrane region" description="Helical" evidence="1">
    <location>
        <begin position="61"/>
        <end position="79"/>
    </location>
</feature>
<dbReference type="EMBL" id="SLWQ01000005">
    <property type="protein sequence ID" value="TCO40430.1"/>
    <property type="molecule type" value="Genomic_DNA"/>
</dbReference>
<organism evidence="2 3">
    <name type="scientific">Dokdonella fugitiva</name>
    <dbReference type="NCBI Taxonomy" id="328517"/>
    <lineage>
        <taxon>Bacteria</taxon>
        <taxon>Pseudomonadati</taxon>
        <taxon>Pseudomonadota</taxon>
        <taxon>Gammaproteobacteria</taxon>
        <taxon>Lysobacterales</taxon>
        <taxon>Rhodanobacteraceae</taxon>
        <taxon>Dokdonella</taxon>
    </lineage>
</organism>
<dbReference type="RefSeq" id="WP_131998091.1">
    <property type="nucleotide sequence ID" value="NZ_SLWQ01000005.1"/>
</dbReference>
<gene>
    <name evidence="2" type="ORF">EV148_105225</name>
</gene>
<dbReference type="OrthoDB" id="6638312at2"/>
<sequence>MRPDEMQARTSTEARNDLIYQIRLHELHATLFRRLKWLASLVSLLAGASAVTSWVQSQPGGVFVAGLVVTITGVLDILGRWEERGAAHRAWRRQFAEILAEAPVLSDEDLHAAYVRAEASVDDTLRSLERVAYNDAMRSLGLYTRRVWEWPSNWLMRLFV</sequence>
<dbReference type="AlphaFoldDB" id="A0A4V2S2H1"/>
<evidence type="ECO:0008006" key="4">
    <source>
        <dbReference type="Google" id="ProtNLM"/>
    </source>
</evidence>
<feature type="transmembrane region" description="Helical" evidence="1">
    <location>
        <begin position="37"/>
        <end position="55"/>
    </location>
</feature>
<name>A0A4V2S2H1_9GAMM</name>
<keyword evidence="3" id="KW-1185">Reference proteome</keyword>
<reference evidence="2 3" key="1">
    <citation type="journal article" date="2015" name="Stand. Genomic Sci.">
        <title>Genomic Encyclopedia of Bacterial and Archaeal Type Strains, Phase III: the genomes of soil and plant-associated and newly described type strains.</title>
        <authorList>
            <person name="Whitman W.B."/>
            <person name="Woyke T."/>
            <person name="Klenk H.P."/>
            <person name="Zhou Y."/>
            <person name="Lilburn T.G."/>
            <person name="Beck B.J."/>
            <person name="De Vos P."/>
            <person name="Vandamme P."/>
            <person name="Eisen J.A."/>
            <person name="Garrity G."/>
            <person name="Hugenholtz P."/>
            <person name="Kyrpides N.C."/>
        </authorList>
    </citation>
    <scope>NUCLEOTIDE SEQUENCE [LARGE SCALE GENOMIC DNA]</scope>
    <source>
        <strain evidence="2 3">A3</strain>
    </source>
</reference>
<evidence type="ECO:0000313" key="2">
    <source>
        <dbReference type="EMBL" id="TCO40430.1"/>
    </source>
</evidence>
<evidence type="ECO:0000256" key="1">
    <source>
        <dbReference type="SAM" id="Phobius"/>
    </source>
</evidence>
<keyword evidence="1" id="KW-0812">Transmembrane</keyword>
<dbReference type="Proteomes" id="UP000294862">
    <property type="component" value="Unassembled WGS sequence"/>
</dbReference>
<keyword evidence="1" id="KW-1133">Transmembrane helix</keyword>
<proteinExistence type="predicted"/>
<protein>
    <recommendedName>
        <fullName evidence="4">SMODS and SLOG-associating 2TM effector domain-containing protein</fullName>
    </recommendedName>
</protein>